<name>A0A5N5RE52_9BIFI</name>
<dbReference type="Gene3D" id="2.60.40.1080">
    <property type="match status" value="1"/>
</dbReference>
<proteinExistence type="predicted"/>
<evidence type="ECO:0000313" key="3">
    <source>
        <dbReference type="Proteomes" id="UP000326336"/>
    </source>
</evidence>
<dbReference type="Pfam" id="PF02368">
    <property type="entry name" value="Big_2"/>
    <property type="match status" value="1"/>
</dbReference>
<protein>
    <recommendedName>
        <fullName evidence="1">BIG2 domain-containing protein</fullName>
    </recommendedName>
</protein>
<dbReference type="RefSeq" id="WP_151917578.1">
    <property type="nucleotide sequence ID" value="NZ_RQSP01000057.1"/>
</dbReference>
<dbReference type="SUPFAM" id="SSF49373">
    <property type="entry name" value="Invasin/intimin cell-adhesion fragments"/>
    <property type="match status" value="1"/>
</dbReference>
<keyword evidence="3" id="KW-1185">Reference proteome</keyword>
<evidence type="ECO:0000313" key="2">
    <source>
        <dbReference type="EMBL" id="KAB5604757.1"/>
    </source>
</evidence>
<dbReference type="EMBL" id="RQSP01000057">
    <property type="protein sequence ID" value="KAB5604757.1"/>
    <property type="molecule type" value="Genomic_DNA"/>
</dbReference>
<dbReference type="OrthoDB" id="38701at2"/>
<dbReference type="InterPro" id="IPR003343">
    <property type="entry name" value="Big_2"/>
</dbReference>
<comment type="caution">
    <text evidence="2">The sequence shown here is derived from an EMBL/GenBank/DDBJ whole genome shotgun (WGS) entry which is preliminary data.</text>
</comment>
<sequence>MKAVRLSYNPFLPELDVTVDKEPLSRFSSLRRLRHVRLLEWAPVLFDLLANEINDNFTLEVHSNSFCYGMMRILAARCPRCVAVDNDEPMFREGVLERLHRMESLSPASLENREFHIGLSEAAGMEGSCAALLELLVENDASCSFDGDAVSMSVCEAVSVRFHAQGETRPACHDDMTVLLASDELTEAFTCAGAPYNLVLIASDHSALVRGDENGMTMYTESDDIVPIVSGVIDDQLLCPMLSDAAWRSSRRAMAEDSDAFGRLCLIDASFHVDDMPDVMDVGRTYRPGIRSIPQGIVPSSMLLTSADPSVVAVDGDAFHPVRSGKTNIAVTVNSAVEPQYRRDVMVRSRLLVRGLTLFPSVKTMPVNGDGRFELSIIPADATNVDELRWSSDDPSVVRVDNGGKLHAVGFGNTSIRVFTAETETYARVEVRPVMRGVKVSADSVRVEAGSQIPWRFAAVPADACGADLLRAVSEDPAVAQYRGGYIVGVGVGETIIRISTSDGMVNRWIPVSVRRKGLFQ</sequence>
<evidence type="ECO:0000259" key="1">
    <source>
        <dbReference type="SMART" id="SM00635"/>
    </source>
</evidence>
<dbReference type="SMART" id="SM00635">
    <property type="entry name" value="BID_2"/>
    <property type="match status" value="1"/>
</dbReference>
<gene>
    <name evidence="2" type="ORF">EHS19_09795</name>
</gene>
<dbReference type="Proteomes" id="UP000326336">
    <property type="component" value="Unassembled WGS sequence"/>
</dbReference>
<feature type="domain" description="BIG2" evidence="1">
    <location>
        <begin position="352"/>
        <end position="430"/>
    </location>
</feature>
<reference evidence="2 3" key="1">
    <citation type="journal article" date="2019" name="Int. J. Syst. Evol. Microbiol.">
        <title>Bifidobacterium jacchi sp. nov., isolated from the faeces of a baby common marmoset (Callithrix jacchus).</title>
        <authorList>
            <person name="Modesto M."/>
            <person name="Watanabe K."/>
            <person name="Arita M."/>
            <person name="Satti M."/>
            <person name="Oki K."/>
            <person name="Sciavilla P."/>
            <person name="Patavino C."/>
            <person name="Camma C."/>
            <person name="Michelini S."/>
            <person name="Sgorbati B."/>
            <person name="Mattarelli P."/>
        </authorList>
    </citation>
    <scope>NUCLEOTIDE SEQUENCE [LARGE SCALE GENOMIC DNA]</scope>
    <source>
        <strain evidence="2 3">MRM 9.3</strain>
    </source>
</reference>
<accession>A0A5N5RE52</accession>
<dbReference type="InterPro" id="IPR008964">
    <property type="entry name" value="Invasin/intimin_cell_adhesion"/>
</dbReference>
<dbReference type="AlphaFoldDB" id="A0A5N5RE52"/>
<organism evidence="2 3">
    <name type="scientific">Bifidobacterium jacchi</name>
    <dbReference type="NCBI Taxonomy" id="2490545"/>
    <lineage>
        <taxon>Bacteria</taxon>
        <taxon>Bacillati</taxon>
        <taxon>Actinomycetota</taxon>
        <taxon>Actinomycetes</taxon>
        <taxon>Bifidobacteriales</taxon>
        <taxon>Bifidobacteriaceae</taxon>
        <taxon>Bifidobacterium</taxon>
    </lineage>
</organism>